<dbReference type="AlphaFoldDB" id="A0A382CQE9"/>
<keyword evidence="1" id="KW-0812">Transmembrane</keyword>
<feature type="non-terminal residue" evidence="3">
    <location>
        <position position="1"/>
    </location>
</feature>
<feature type="transmembrane region" description="Helical" evidence="1">
    <location>
        <begin position="165"/>
        <end position="186"/>
    </location>
</feature>
<protein>
    <recommendedName>
        <fullName evidence="2">DUF6785 domain-containing protein</fullName>
    </recommendedName>
</protein>
<keyword evidence="1" id="KW-0472">Membrane</keyword>
<evidence type="ECO:0000259" key="2">
    <source>
        <dbReference type="Pfam" id="PF20581"/>
    </source>
</evidence>
<accession>A0A382CQE9</accession>
<feature type="transmembrane region" description="Helical" evidence="1">
    <location>
        <begin position="323"/>
        <end position="341"/>
    </location>
</feature>
<feature type="transmembrane region" description="Helical" evidence="1">
    <location>
        <begin position="54"/>
        <end position="75"/>
    </location>
</feature>
<dbReference type="EMBL" id="UINC01035309">
    <property type="protein sequence ID" value="SVB27513.1"/>
    <property type="molecule type" value="Genomic_DNA"/>
</dbReference>
<feature type="transmembrane region" description="Helical" evidence="1">
    <location>
        <begin position="16"/>
        <end position="34"/>
    </location>
</feature>
<dbReference type="Pfam" id="PF20581">
    <property type="entry name" value="DUF6785"/>
    <property type="match status" value="1"/>
</dbReference>
<evidence type="ECO:0000313" key="3">
    <source>
        <dbReference type="EMBL" id="SVB27513.1"/>
    </source>
</evidence>
<feature type="domain" description="DUF6785" evidence="2">
    <location>
        <begin position="18"/>
        <end position="341"/>
    </location>
</feature>
<gene>
    <name evidence="3" type="ORF">METZ01_LOCUS180367</name>
</gene>
<dbReference type="InterPro" id="IPR046712">
    <property type="entry name" value="DUF6785"/>
</dbReference>
<name>A0A382CQE9_9ZZZZ</name>
<feature type="non-terminal residue" evidence="3">
    <location>
        <position position="342"/>
    </location>
</feature>
<sequence length="342" mass="37750">VLNDAESARPGSRRGVSLRAVALGVICCLAIAAGEPYGVLMMQSSPMAADYSTGAALFLFFLLTLLINPLARGITGSSLRPGELATVYIMMIIGAAIPSWGLSMNLIPLLGGFLYYATPENDWAALILPYLEPALVLNDGDAVQKLFEGRAKGEPIPWGDWIGPLFYWSLFILTTYFVTLCLLVVLRRQWVDRERLTFPLATLPLQMSAETEGRLLPPFLRNHLTWVGFSIPAVIGSINALHRYYNYIPWIDLNVVVPILRRSVWLNLKPPFEVIGLSYLLNLDVSLGIWLFAMLNVIAIGVLRMVGLTIGPEQPYSSPSPPSLAHIPLGALFFLVFSNFWS</sequence>
<evidence type="ECO:0000256" key="1">
    <source>
        <dbReference type="SAM" id="Phobius"/>
    </source>
</evidence>
<keyword evidence="1" id="KW-1133">Transmembrane helix</keyword>
<reference evidence="3" key="1">
    <citation type="submission" date="2018-05" db="EMBL/GenBank/DDBJ databases">
        <authorList>
            <person name="Lanie J.A."/>
            <person name="Ng W.-L."/>
            <person name="Kazmierczak K.M."/>
            <person name="Andrzejewski T.M."/>
            <person name="Davidsen T.M."/>
            <person name="Wayne K.J."/>
            <person name="Tettelin H."/>
            <person name="Glass J.I."/>
            <person name="Rusch D."/>
            <person name="Podicherti R."/>
            <person name="Tsui H.-C.T."/>
            <person name="Winkler M.E."/>
        </authorList>
    </citation>
    <scope>NUCLEOTIDE SEQUENCE</scope>
</reference>
<proteinExistence type="predicted"/>
<feature type="transmembrane region" description="Helical" evidence="1">
    <location>
        <begin position="280"/>
        <end position="303"/>
    </location>
</feature>
<organism evidence="3">
    <name type="scientific">marine metagenome</name>
    <dbReference type="NCBI Taxonomy" id="408172"/>
    <lineage>
        <taxon>unclassified sequences</taxon>
        <taxon>metagenomes</taxon>
        <taxon>ecological metagenomes</taxon>
    </lineage>
</organism>
<feature type="transmembrane region" description="Helical" evidence="1">
    <location>
        <begin position="87"/>
        <end position="116"/>
    </location>
</feature>